<keyword evidence="1" id="KW-0812">Transmembrane</keyword>
<dbReference type="FunCoup" id="K3XPL7">
    <property type="interactions" value="4"/>
</dbReference>
<dbReference type="HOGENOM" id="CLU_146446_0_0_1"/>
<evidence type="ECO:0000313" key="2">
    <source>
        <dbReference type="EnsemblPlants" id="KQL07110"/>
    </source>
</evidence>
<dbReference type="EMBL" id="AGNK02003319">
    <property type="status" value="NOT_ANNOTATED_CDS"/>
    <property type="molecule type" value="Genomic_DNA"/>
</dbReference>
<organism evidence="2 3">
    <name type="scientific">Setaria italica</name>
    <name type="common">Foxtail millet</name>
    <name type="synonym">Panicum italicum</name>
    <dbReference type="NCBI Taxonomy" id="4555"/>
    <lineage>
        <taxon>Eukaryota</taxon>
        <taxon>Viridiplantae</taxon>
        <taxon>Streptophyta</taxon>
        <taxon>Embryophyta</taxon>
        <taxon>Tracheophyta</taxon>
        <taxon>Spermatophyta</taxon>
        <taxon>Magnoliopsida</taxon>
        <taxon>Liliopsida</taxon>
        <taxon>Poales</taxon>
        <taxon>Poaceae</taxon>
        <taxon>PACMAD clade</taxon>
        <taxon>Panicoideae</taxon>
        <taxon>Panicodae</taxon>
        <taxon>Paniceae</taxon>
        <taxon>Cenchrinae</taxon>
        <taxon>Setaria</taxon>
    </lineage>
</organism>
<proteinExistence type="predicted"/>
<accession>K3XPL7</accession>
<dbReference type="EnsemblPlants" id="KQL07110">
    <property type="protein sequence ID" value="KQL07110"/>
    <property type="gene ID" value="SETIT_003844mg"/>
</dbReference>
<dbReference type="Gramene" id="KQL07110">
    <property type="protein sequence ID" value="KQL07110"/>
    <property type="gene ID" value="SETIT_003844mg"/>
</dbReference>
<reference evidence="2" key="2">
    <citation type="submission" date="2018-08" db="UniProtKB">
        <authorList>
            <consortium name="EnsemblPlants"/>
        </authorList>
    </citation>
    <scope>IDENTIFICATION</scope>
    <source>
        <strain evidence="2">Yugu1</strain>
    </source>
</reference>
<evidence type="ECO:0000313" key="3">
    <source>
        <dbReference type="Proteomes" id="UP000004995"/>
    </source>
</evidence>
<keyword evidence="1" id="KW-0472">Membrane</keyword>
<keyword evidence="1" id="KW-1133">Transmembrane helix</keyword>
<dbReference type="OMA" id="FECFIAN"/>
<name>K3XPL7_SETIT</name>
<protein>
    <submittedName>
        <fullName evidence="2">Uncharacterized protein</fullName>
    </submittedName>
</protein>
<evidence type="ECO:0000256" key="1">
    <source>
        <dbReference type="SAM" id="Phobius"/>
    </source>
</evidence>
<reference evidence="3" key="1">
    <citation type="journal article" date="2012" name="Nat. Biotechnol.">
        <title>Reference genome sequence of the model plant Setaria.</title>
        <authorList>
            <person name="Bennetzen J.L."/>
            <person name="Schmutz J."/>
            <person name="Wang H."/>
            <person name="Percifield R."/>
            <person name="Hawkins J."/>
            <person name="Pontaroli A.C."/>
            <person name="Estep M."/>
            <person name="Feng L."/>
            <person name="Vaughn J.N."/>
            <person name="Grimwood J."/>
            <person name="Jenkins J."/>
            <person name="Barry K."/>
            <person name="Lindquist E."/>
            <person name="Hellsten U."/>
            <person name="Deshpande S."/>
            <person name="Wang X."/>
            <person name="Wu X."/>
            <person name="Mitros T."/>
            <person name="Triplett J."/>
            <person name="Yang X."/>
            <person name="Ye C.Y."/>
            <person name="Mauro-Herrera M."/>
            <person name="Wang L."/>
            <person name="Li P."/>
            <person name="Sharma M."/>
            <person name="Sharma R."/>
            <person name="Ronald P.C."/>
            <person name="Panaud O."/>
            <person name="Kellogg E.A."/>
            <person name="Brutnell T.P."/>
            <person name="Doust A.N."/>
            <person name="Tuskan G.A."/>
            <person name="Rokhsar D."/>
            <person name="Devos K.M."/>
        </authorList>
    </citation>
    <scope>NUCLEOTIDE SEQUENCE [LARGE SCALE GENOMIC DNA]</scope>
    <source>
        <strain evidence="3">cv. Yugu1</strain>
    </source>
</reference>
<dbReference type="AlphaFoldDB" id="K3XPL7"/>
<dbReference type="Proteomes" id="UP000004995">
    <property type="component" value="Unassembled WGS sequence"/>
</dbReference>
<dbReference type="STRING" id="4555.K3XPL7"/>
<sequence length="130" mass="15311">MNWPGKIECKLCGQTETTDHIIFQCAVAQFSWCVCRDILEWPFPPTSLNDLREIAREGSNRQIKNILFLFGCVAWSLWLIRNYLVFNNLVVFSQKWKILSKEKEQLWINMVTQKLKLRLSSLRSEDDQSA</sequence>
<dbReference type="InParanoid" id="K3XPL7"/>
<keyword evidence="3" id="KW-1185">Reference proteome</keyword>
<feature type="transmembrane region" description="Helical" evidence="1">
    <location>
        <begin position="66"/>
        <end position="86"/>
    </location>
</feature>